<evidence type="ECO:0000259" key="8">
    <source>
        <dbReference type="SMART" id="SM00905"/>
    </source>
</evidence>
<evidence type="ECO:0000256" key="7">
    <source>
        <dbReference type="ARBA" id="ARBA00032903"/>
    </source>
</evidence>
<evidence type="ECO:0000256" key="2">
    <source>
        <dbReference type="ARBA" id="ARBA00005013"/>
    </source>
</evidence>
<name>A0A6J6EAV7_9ZZZZ</name>
<dbReference type="EMBL" id="CAEZTM010000032">
    <property type="protein sequence ID" value="CAB4572369.1"/>
    <property type="molecule type" value="Genomic_DNA"/>
</dbReference>
<accession>A0A6J6EAV7</accession>
<dbReference type="PANTHER" id="PTHR42844:SF1">
    <property type="entry name" value="DIHYDRONEOPTERIN ALDOLASE 1-RELATED"/>
    <property type="match status" value="1"/>
</dbReference>
<dbReference type="InterPro" id="IPR043133">
    <property type="entry name" value="GTP-CH-I_C/QueF"/>
</dbReference>
<dbReference type="Gene3D" id="3.30.1130.10">
    <property type="match status" value="1"/>
</dbReference>
<evidence type="ECO:0000313" key="9">
    <source>
        <dbReference type="EMBL" id="CAB4572369.1"/>
    </source>
</evidence>
<comment type="catalytic activity">
    <reaction evidence="1">
        <text>7,8-dihydroneopterin = 6-hydroxymethyl-7,8-dihydropterin + glycolaldehyde</text>
        <dbReference type="Rhea" id="RHEA:10540"/>
        <dbReference type="ChEBI" id="CHEBI:17001"/>
        <dbReference type="ChEBI" id="CHEBI:17071"/>
        <dbReference type="ChEBI" id="CHEBI:44841"/>
        <dbReference type="EC" id="4.1.2.25"/>
    </reaction>
</comment>
<dbReference type="SMART" id="SM00905">
    <property type="entry name" value="FolB"/>
    <property type="match status" value="1"/>
</dbReference>
<evidence type="ECO:0000256" key="3">
    <source>
        <dbReference type="ARBA" id="ARBA00005708"/>
    </source>
</evidence>
<dbReference type="GO" id="GO:0005737">
    <property type="term" value="C:cytoplasm"/>
    <property type="evidence" value="ECO:0007669"/>
    <property type="project" value="TreeGrafter"/>
</dbReference>
<dbReference type="Pfam" id="PF02152">
    <property type="entry name" value="FolB"/>
    <property type="match status" value="1"/>
</dbReference>
<dbReference type="InterPro" id="IPR006156">
    <property type="entry name" value="Dihydroneopterin_aldolase"/>
</dbReference>
<proteinExistence type="inferred from homology"/>
<dbReference type="GO" id="GO:0004150">
    <property type="term" value="F:dihydroneopterin aldolase activity"/>
    <property type="evidence" value="ECO:0007669"/>
    <property type="project" value="UniProtKB-EC"/>
</dbReference>
<sequence length="124" mass="13354">MNDTIHLSGIEVFAHHGVFDHERSDGQLFVVDADVEVDVSRAANTDALEDTLDYGALAVAVRDAVAGEPLNLLEALALRVLRAIFVFDQALAARVTIHKPSAPMPVSLAGVSVTVYRERSQVMS</sequence>
<organism evidence="9">
    <name type="scientific">freshwater metagenome</name>
    <dbReference type="NCBI Taxonomy" id="449393"/>
    <lineage>
        <taxon>unclassified sequences</taxon>
        <taxon>metagenomes</taxon>
        <taxon>ecological metagenomes</taxon>
    </lineage>
</organism>
<dbReference type="GO" id="GO:0046656">
    <property type="term" value="P:folic acid biosynthetic process"/>
    <property type="evidence" value="ECO:0007669"/>
    <property type="project" value="UniProtKB-KW"/>
</dbReference>
<keyword evidence="6" id="KW-0456">Lyase</keyword>
<dbReference type="PANTHER" id="PTHR42844">
    <property type="entry name" value="DIHYDRONEOPTERIN ALDOLASE 1-RELATED"/>
    <property type="match status" value="1"/>
</dbReference>
<comment type="similarity">
    <text evidence="3">Belongs to the DHNA family.</text>
</comment>
<evidence type="ECO:0000256" key="5">
    <source>
        <dbReference type="ARBA" id="ARBA00022909"/>
    </source>
</evidence>
<keyword evidence="5" id="KW-0289">Folate biosynthesis</keyword>
<feature type="domain" description="Dihydroneopterin aldolase/epimerase" evidence="8">
    <location>
        <begin position="5"/>
        <end position="117"/>
    </location>
</feature>
<dbReference type="EC" id="4.1.2.25" evidence="4"/>
<evidence type="ECO:0000256" key="1">
    <source>
        <dbReference type="ARBA" id="ARBA00001353"/>
    </source>
</evidence>
<evidence type="ECO:0000256" key="6">
    <source>
        <dbReference type="ARBA" id="ARBA00023239"/>
    </source>
</evidence>
<gene>
    <name evidence="9" type="ORF">UFOPK1684_00817</name>
</gene>
<reference evidence="9" key="1">
    <citation type="submission" date="2020-05" db="EMBL/GenBank/DDBJ databases">
        <authorList>
            <person name="Chiriac C."/>
            <person name="Salcher M."/>
            <person name="Ghai R."/>
            <person name="Kavagutti S V."/>
        </authorList>
    </citation>
    <scope>NUCLEOTIDE SEQUENCE</scope>
</reference>
<dbReference type="NCBIfam" id="TIGR00526">
    <property type="entry name" value="folB_dom"/>
    <property type="match status" value="1"/>
</dbReference>
<protein>
    <recommendedName>
        <fullName evidence="4">dihydroneopterin aldolase</fullName>
        <ecNumber evidence="4">4.1.2.25</ecNumber>
    </recommendedName>
    <alternativeName>
        <fullName evidence="7">7,8-dihydroneopterin aldolase</fullName>
    </alternativeName>
</protein>
<dbReference type="NCBIfam" id="TIGR00525">
    <property type="entry name" value="folB"/>
    <property type="match status" value="1"/>
</dbReference>
<comment type="pathway">
    <text evidence="2">Cofactor biosynthesis; tetrahydrofolate biosynthesis; 2-amino-4-hydroxy-6-hydroxymethyl-7,8-dihydropteridine diphosphate from 7,8-dihydroneopterin triphosphate: step 3/4.</text>
</comment>
<dbReference type="SUPFAM" id="SSF55620">
    <property type="entry name" value="Tetrahydrobiopterin biosynthesis enzymes-like"/>
    <property type="match status" value="1"/>
</dbReference>
<evidence type="ECO:0000256" key="4">
    <source>
        <dbReference type="ARBA" id="ARBA00013043"/>
    </source>
</evidence>
<dbReference type="AlphaFoldDB" id="A0A6J6EAV7"/>
<dbReference type="InterPro" id="IPR006157">
    <property type="entry name" value="FolB_dom"/>
</dbReference>